<accession>A0A2H3CE75</accession>
<organism evidence="2 3">
    <name type="scientific">Armillaria gallica</name>
    <name type="common">Bulbous honey fungus</name>
    <name type="synonym">Armillaria bulbosa</name>
    <dbReference type="NCBI Taxonomy" id="47427"/>
    <lineage>
        <taxon>Eukaryota</taxon>
        <taxon>Fungi</taxon>
        <taxon>Dikarya</taxon>
        <taxon>Basidiomycota</taxon>
        <taxon>Agaricomycotina</taxon>
        <taxon>Agaricomycetes</taxon>
        <taxon>Agaricomycetidae</taxon>
        <taxon>Agaricales</taxon>
        <taxon>Marasmiineae</taxon>
        <taxon>Physalacriaceae</taxon>
        <taxon>Armillaria</taxon>
    </lineage>
</organism>
<dbReference type="AlphaFoldDB" id="A0A2H3CE75"/>
<keyword evidence="3" id="KW-1185">Reference proteome</keyword>
<feature type="region of interest" description="Disordered" evidence="1">
    <location>
        <begin position="1"/>
        <end position="43"/>
    </location>
</feature>
<sequence length="272" mass="30463">MLMESASEHTELTDTPLPLMSASSSESEGESRAMGNPSDMLEYVNDRVDVLENTTKKGEQNRASPPPYSPDMRMQIWFYSCNLPMPFKTFIEWMVSSPVETQSILPRAPIPIPECPTQSEPELMMVVAANEDVEHPESSAQVFFTQIQTDSISSNHVKTIPALGRSHSLDNSEMNRQTCTEPWRDKKTKKYQALCLNMPLDEDSADHSKILPTEECIDHPINSTEEKSQPINATSPMSKDSQPCDSSMPASARSDSTDDYNQFSLMSLDDMQ</sequence>
<feature type="compositionally biased region" description="Polar residues" evidence="1">
    <location>
        <begin position="229"/>
        <end position="249"/>
    </location>
</feature>
<dbReference type="InParanoid" id="A0A2H3CE75"/>
<feature type="region of interest" description="Disordered" evidence="1">
    <location>
        <begin position="218"/>
        <end position="272"/>
    </location>
</feature>
<dbReference type="EMBL" id="KZ293751">
    <property type="protein sequence ID" value="PBK80150.1"/>
    <property type="molecule type" value="Genomic_DNA"/>
</dbReference>
<feature type="compositionally biased region" description="Basic and acidic residues" evidence="1">
    <location>
        <begin position="1"/>
        <end position="12"/>
    </location>
</feature>
<evidence type="ECO:0000313" key="3">
    <source>
        <dbReference type="Proteomes" id="UP000217790"/>
    </source>
</evidence>
<protein>
    <submittedName>
        <fullName evidence="2">Uncharacterized protein</fullName>
    </submittedName>
</protein>
<proteinExistence type="predicted"/>
<dbReference type="Proteomes" id="UP000217790">
    <property type="component" value="Unassembled WGS sequence"/>
</dbReference>
<evidence type="ECO:0000313" key="2">
    <source>
        <dbReference type="EMBL" id="PBK80150.1"/>
    </source>
</evidence>
<dbReference type="STRING" id="47427.A0A2H3CE75"/>
<reference evidence="3" key="1">
    <citation type="journal article" date="2017" name="Nat. Ecol. Evol.">
        <title>Genome expansion and lineage-specific genetic innovations in the forest pathogenic fungi Armillaria.</title>
        <authorList>
            <person name="Sipos G."/>
            <person name="Prasanna A.N."/>
            <person name="Walter M.C."/>
            <person name="O'Connor E."/>
            <person name="Balint B."/>
            <person name="Krizsan K."/>
            <person name="Kiss B."/>
            <person name="Hess J."/>
            <person name="Varga T."/>
            <person name="Slot J."/>
            <person name="Riley R."/>
            <person name="Boka B."/>
            <person name="Rigling D."/>
            <person name="Barry K."/>
            <person name="Lee J."/>
            <person name="Mihaltcheva S."/>
            <person name="LaButti K."/>
            <person name="Lipzen A."/>
            <person name="Waldron R."/>
            <person name="Moloney N.M."/>
            <person name="Sperisen C."/>
            <person name="Kredics L."/>
            <person name="Vagvoelgyi C."/>
            <person name="Patrignani A."/>
            <person name="Fitzpatrick D."/>
            <person name="Nagy I."/>
            <person name="Doyle S."/>
            <person name="Anderson J.B."/>
            <person name="Grigoriev I.V."/>
            <person name="Gueldener U."/>
            <person name="Muensterkoetter M."/>
            <person name="Nagy L.G."/>
        </authorList>
    </citation>
    <scope>NUCLEOTIDE SEQUENCE [LARGE SCALE GENOMIC DNA]</scope>
    <source>
        <strain evidence="3">Ar21-2</strain>
    </source>
</reference>
<evidence type="ECO:0000256" key="1">
    <source>
        <dbReference type="SAM" id="MobiDB-lite"/>
    </source>
</evidence>
<name>A0A2H3CE75_ARMGA</name>
<gene>
    <name evidence="2" type="ORF">ARMGADRAFT_1040249</name>
</gene>